<dbReference type="InterPro" id="IPR013033">
    <property type="entry name" value="MinC"/>
</dbReference>
<dbReference type="HAMAP" id="MF_00267">
    <property type="entry name" value="MinC"/>
    <property type="match status" value="1"/>
</dbReference>
<dbReference type="AlphaFoldDB" id="A0A921LA87"/>
<dbReference type="Pfam" id="PF05209">
    <property type="entry name" value="MinC_N"/>
    <property type="match status" value="1"/>
</dbReference>
<dbReference type="Pfam" id="PF03775">
    <property type="entry name" value="MinC_C"/>
    <property type="match status" value="1"/>
</dbReference>
<evidence type="ECO:0000313" key="11">
    <source>
        <dbReference type="Proteomes" id="UP000780768"/>
    </source>
</evidence>
<dbReference type="GO" id="GO:0051302">
    <property type="term" value="P:regulation of cell division"/>
    <property type="evidence" value="ECO:0007669"/>
    <property type="project" value="InterPro"/>
</dbReference>
<evidence type="ECO:0000256" key="5">
    <source>
        <dbReference type="ARBA" id="ARBA00025606"/>
    </source>
</evidence>
<dbReference type="Gene3D" id="2.160.20.70">
    <property type="match status" value="1"/>
</dbReference>
<comment type="similarity">
    <text evidence="1 7">Belongs to the MinC family.</text>
</comment>
<dbReference type="PANTHER" id="PTHR34108:SF1">
    <property type="entry name" value="SEPTUM SITE-DETERMINING PROTEIN MINC"/>
    <property type="match status" value="1"/>
</dbReference>
<evidence type="ECO:0000256" key="4">
    <source>
        <dbReference type="ARBA" id="ARBA00023306"/>
    </source>
</evidence>
<feature type="domain" description="Septum formation inhibitor MinC C-terminal" evidence="8">
    <location>
        <begin position="92"/>
        <end position="192"/>
    </location>
</feature>
<dbReference type="InterPro" id="IPR007874">
    <property type="entry name" value="MinC_N"/>
</dbReference>
<dbReference type="GO" id="GO:0000917">
    <property type="term" value="P:division septum assembly"/>
    <property type="evidence" value="ECO:0007669"/>
    <property type="project" value="UniProtKB-KW"/>
</dbReference>
<evidence type="ECO:0000256" key="7">
    <source>
        <dbReference type="HAMAP-Rule" id="MF_00267"/>
    </source>
</evidence>
<dbReference type="InterPro" id="IPR016098">
    <property type="entry name" value="CAP/MinC_C"/>
</dbReference>
<dbReference type="GO" id="GO:1901891">
    <property type="term" value="P:regulation of cell septum assembly"/>
    <property type="evidence" value="ECO:0007669"/>
    <property type="project" value="InterPro"/>
</dbReference>
<dbReference type="RefSeq" id="WP_304153198.1">
    <property type="nucleotide sequence ID" value="NZ_CASFWR010000007.1"/>
</dbReference>
<gene>
    <name evidence="7 10" type="primary">minC</name>
    <name evidence="10" type="ORF">K8V65_09010</name>
</gene>
<comment type="subunit">
    <text evidence="6 7">Interacts with MinD and FtsZ.</text>
</comment>
<dbReference type="PANTHER" id="PTHR34108">
    <property type="entry name" value="SEPTUM SITE-DETERMINING PROTEIN MINC"/>
    <property type="match status" value="1"/>
</dbReference>
<feature type="domain" description="Septum formation inhibitor MinC N-terminal" evidence="9">
    <location>
        <begin position="5"/>
        <end position="73"/>
    </location>
</feature>
<evidence type="ECO:0000256" key="3">
    <source>
        <dbReference type="ARBA" id="ARBA00023210"/>
    </source>
</evidence>
<keyword evidence="3 7" id="KW-0717">Septation</keyword>
<dbReference type="InterPro" id="IPR005526">
    <property type="entry name" value="Septum_form_inhib_MinC_C"/>
</dbReference>
<dbReference type="Proteomes" id="UP000780768">
    <property type="component" value="Unassembled WGS sequence"/>
</dbReference>
<reference evidence="10" key="2">
    <citation type="submission" date="2021-09" db="EMBL/GenBank/DDBJ databases">
        <authorList>
            <person name="Gilroy R."/>
        </authorList>
    </citation>
    <scope>NUCLEOTIDE SEQUENCE</scope>
    <source>
        <strain evidence="10">7318</strain>
    </source>
</reference>
<dbReference type="Gene3D" id="3.30.160.540">
    <property type="match status" value="1"/>
</dbReference>
<evidence type="ECO:0000256" key="6">
    <source>
        <dbReference type="ARBA" id="ARBA00046874"/>
    </source>
</evidence>
<dbReference type="NCBIfam" id="TIGR01222">
    <property type="entry name" value="minC"/>
    <property type="match status" value="1"/>
</dbReference>
<reference evidence="10" key="1">
    <citation type="journal article" date="2021" name="PeerJ">
        <title>Extensive microbial diversity within the chicken gut microbiome revealed by metagenomics and culture.</title>
        <authorList>
            <person name="Gilroy R."/>
            <person name="Ravi A."/>
            <person name="Getino M."/>
            <person name="Pursley I."/>
            <person name="Horton D.L."/>
            <person name="Alikhan N.F."/>
            <person name="Baker D."/>
            <person name="Gharbi K."/>
            <person name="Hall N."/>
            <person name="Watson M."/>
            <person name="Adriaenssens E.M."/>
            <person name="Foster-Nyarko E."/>
            <person name="Jarju S."/>
            <person name="Secka A."/>
            <person name="Antonio M."/>
            <person name="Oren A."/>
            <person name="Chaudhuri R.R."/>
            <person name="La Ragione R."/>
            <person name="Hildebrand F."/>
            <person name="Pallen M.J."/>
        </authorList>
    </citation>
    <scope>NUCLEOTIDE SEQUENCE</scope>
    <source>
        <strain evidence="10">7318</strain>
    </source>
</reference>
<keyword evidence="2 7" id="KW-0132">Cell division</keyword>
<proteinExistence type="inferred from homology"/>
<dbReference type="GO" id="GO:0000902">
    <property type="term" value="P:cell morphogenesis"/>
    <property type="evidence" value="ECO:0007669"/>
    <property type="project" value="InterPro"/>
</dbReference>
<keyword evidence="4 7" id="KW-0131">Cell cycle</keyword>
<comment type="caution">
    <text evidence="10">The sequence shown here is derived from an EMBL/GenBank/DDBJ whole genome shotgun (WGS) entry which is preliminary data.</text>
</comment>
<comment type="function">
    <text evidence="5 7">Cell division inhibitor that blocks the formation of polar Z ring septums. Rapidly oscillates between the poles of the cell to destabilize FtsZ filaments that have formed before they mature into polar Z rings. Prevents FtsZ polymerization.</text>
</comment>
<sequence>MNELITFKGTNKGLQVLIDKNLDFAQLQEALHKKLASCTNFFTPDTVLSLEDLPFSREEKSVLTNIFQAYQLKLKIIAKQEPAKKPSLPDKIINRTIRGGEEVTYKGSIVIYGNVNPGAKIIAGGNIDIHGSCRGVVHAGAFGNSDTCIIADKLMPLQIRIAGFIARSPDDNDDSSSKGTEKAVIKNGNIILEPFER</sequence>
<evidence type="ECO:0000256" key="1">
    <source>
        <dbReference type="ARBA" id="ARBA00006291"/>
    </source>
</evidence>
<evidence type="ECO:0000259" key="8">
    <source>
        <dbReference type="Pfam" id="PF03775"/>
    </source>
</evidence>
<evidence type="ECO:0000256" key="2">
    <source>
        <dbReference type="ARBA" id="ARBA00022618"/>
    </source>
</evidence>
<dbReference type="EMBL" id="DYVR01000252">
    <property type="protein sequence ID" value="HJF85786.1"/>
    <property type="molecule type" value="Genomic_DNA"/>
</dbReference>
<organism evidence="10 11">
    <name type="scientific">Megamonas hypermegale</name>
    <dbReference type="NCBI Taxonomy" id="158847"/>
    <lineage>
        <taxon>Bacteria</taxon>
        <taxon>Bacillati</taxon>
        <taxon>Bacillota</taxon>
        <taxon>Negativicutes</taxon>
        <taxon>Selenomonadales</taxon>
        <taxon>Selenomonadaceae</taxon>
        <taxon>Megamonas</taxon>
    </lineage>
</organism>
<protein>
    <recommendedName>
        <fullName evidence="7">Probable septum site-determining protein MinC</fullName>
    </recommendedName>
</protein>
<dbReference type="InterPro" id="IPR036145">
    <property type="entry name" value="MinC_C_sf"/>
</dbReference>
<evidence type="ECO:0000259" key="9">
    <source>
        <dbReference type="Pfam" id="PF05209"/>
    </source>
</evidence>
<dbReference type="SUPFAM" id="SSF63848">
    <property type="entry name" value="Cell-division inhibitor MinC, C-terminal domain"/>
    <property type="match status" value="1"/>
</dbReference>
<name>A0A921LA87_9FIRM</name>
<evidence type="ECO:0000313" key="10">
    <source>
        <dbReference type="EMBL" id="HJF85786.1"/>
    </source>
</evidence>
<accession>A0A921LA87</accession>